<keyword evidence="1" id="KW-0663">Pyridoxal phosphate</keyword>
<dbReference type="PANTHER" id="PTHR30244">
    <property type="entry name" value="TRANSAMINASE"/>
    <property type="match status" value="1"/>
</dbReference>
<gene>
    <name evidence="3" type="ORF">ACFQGB_16955</name>
</gene>
<comment type="similarity">
    <text evidence="1">Belongs to the DegT/DnrJ/EryC1 family.</text>
</comment>
<dbReference type="RefSeq" id="WP_336351500.1">
    <property type="nucleotide sequence ID" value="NZ_JAZAQL010000003.1"/>
</dbReference>
<accession>A0ABD5VNX5</accession>
<dbReference type="InterPro" id="IPR015424">
    <property type="entry name" value="PyrdxlP-dep_Trfase"/>
</dbReference>
<dbReference type="Gene3D" id="3.40.640.10">
    <property type="entry name" value="Type I PLP-dependent aspartate aminotransferase-like (Major domain)"/>
    <property type="match status" value="1"/>
</dbReference>
<dbReference type="Proteomes" id="UP001596395">
    <property type="component" value="Unassembled WGS sequence"/>
</dbReference>
<dbReference type="Gene3D" id="3.90.1150.10">
    <property type="entry name" value="Aspartate Aminotransferase, domain 1"/>
    <property type="match status" value="1"/>
</dbReference>
<reference evidence="3 4" key="1">
    <citation type="journal article" date="2019" name="Int. J. Syst. Evol. Microbiol.">
        <title>The Global Catalogue of Microorganisms (GCM) 10K type strain sequencing project: providing services to taxonomists for standard genome sequencing and annotation.</title>
        <authorList>
            <consortium name="The Broad Institute Genomics Platform"/>
            <consortium name="The Broad Institute Genome Sequencing Center for Infectious Disease"/>
            <person name="Wu L."/>
            <person name="Ma J."/>
        </authorList>
    </citation>
    <scope>NUCLEOTIDE SEQUENCE [LARGE SCALE GENOMIC DNA]</scope>
    <source>
        <strain evidence="3 4">GX26</strain>
    </source>
</reference>
<sequence length="429" mass="47006">MRTDIAHDEPSRDHGERPVRPQPAKRPFHDLPGALTRVTASDVAAGLAAHALGRGRTQFVDEIRAFLDADSAGTYSSYRRALGAALRALAATDARKRTVLLPAFCSSDFVDAVDGVGLNVRRYDVDPETLGADVESLRDAVDDDVLAVVAVNVLGYVSDMVAMRSIADDADCFLLEALGYALGASYDDRRLGTYGDVSVLNFQQGKPIPVGGGMAVSRHPDVAFTDVGREPAPPNVAALAGYALVQDPRRYYAYSRLAAEVDRNTDGHHHVTTHPDAKDGVAYDADATFPTMSNFQCAVARRVFARNRQERRERARNAAAYATAFADLPQVRAIRPLPGVSDHQWVRFGLLVDSHERRNEIAYTLDAHGIETSRLYDWPKVDADAFPGARTLQRRILPLPTHHLVDGADRERIVELVAHVCEAYDEKLD</sequence>
<comment type="caution">
    <text evidence="3">The sequence shown here is derived from an EMBL/GenBank/DDBJ whole genome shotgun (WGS) entry which is preliminary data.</text>
</comment>
<dbReference type="Pfam" id="PF01041">
    <property type="entry name" value="DegT_DnrJ_EryC1"/>
    <property type="match status" value="2"/>
</dbReference>
<dbReference type="EMBL" id="JBHSXN010000003">
    <property type="protein sequence ID" value="MFC6954556.1"/>
    <property type="molecule type" value="Genomic_DNA"/>
</dbReference>
<feature type="region of interest" description="Disordered" evidence="2">
    <location>
        <begin position="1"/>
        <end position="30"/>
    </location>
</feature>
<dbReference type="PIRSF" id="PIRSF000390">
    <property type="entry name" value="PLP_StrS"/>
    <property type="match status" value="1"/>
</dbReference>
<evidence type="ECO:0000313" key="3">
    <source>
        <dbReference type="EMBL" id="MFC6954556.1"/>
    </source>
</evidence>
<dbReference type="SUPFAM" id="SSF53383">
    <property type="entry name" value="PLP-dependent transferases"/>
    <property type="match status" value="1"/>
</dbReference>
<evidence type="ECO:0000256" key="1">
    <source>
        <dbReference type="RuleBase" id="RU004508"/>
    </source>
</evidence>
<dbReference type="PANTHER" id="PTHR30244:SF34">
    <property type="entry name" value="DTDP-4-AMINO-4,6-DIDEOXYGALACTOSE TRANSAMINASE"/>
    <property type="match status" value="1"/>
</dbReference>
<evidence type="ECO:0000256" key="2">
    <source>
        <dbReference type="SAM" id="MobiDB-lite"/>
    </source>
</evidence>
<dbReference type="InterPro" id="IPR000653">
    <property type="entry name" value="DegT/StrS_aminotransferase"/>
</dbReference>
<dbReference type="InterPro" id="IPR015421">
    <property type="entry name" value="PyrdxlP-dep_Trfase_major"/>
</dbReference>
<protein>
    <submittedName>
        <fullName evidence="3">DegT/DnrJ/EryC1/StrS family aminotransferase</fullName>
    </submittedName>
</protein>
<evidence type="ECO:0000313" key="4">
    <source>
        <dbReference type="Proteomes" id="UP001596395"/>
    </source>
</evidence>
<proteinExistence type="inferred from homology"/>
<dbReference type="InterPro" id="IPR015422">
    <property type="entry name" value="PyrdxlP-dep_Trfase_small"/>
</dbReference>
<keyword evidence="3" id="KW-0808">Transferase</keyword>
<dbReference type="GO" id="GO:0008483">
    <property type="term" value="F:transaminase activity"/>
    <property type="evidence" value="ECO:0007669"/>
    <property type="project" value="UniProtKB-KW"/>
</dbReference>
<keyword evidence="3" id="KW-0032">Aminotransferase</keyword>
<dbReference type="AlphaFoldDB" id="A0ABD5VNX5"/>
<keyword evidence="4" id="KW-1185">Reference proteome</keyword>
<feature type="compositionally biased region" description="Basic and acidic residues" evidence="2">
    <location>
        <begin position="1"/>
        <end position="19"/>
    </location>
</feature>
<organism evidence="3 4">
    <name type="scientific">Halorubellus litoreus</name>
    <dbReference type="NCBI Taxonomy" id="755308"/>
    <lineage>
        <taxon>Archaea</taxon>
        <taxon>Methanobacteriati</taxon>
        <taxon>Methanobacteriota</taxon>
        <taxon>Stenosarchaea group</taxon>
        <taxon>Halobacteria</taxon>
        <taxon>Halobacteriales</taxon>
        <taxon>Halorubellaceae</taxon>
        <taxon>Halorubellus</taxon>
    </lineage>
</organism>
<name>A0ABD5VNX5_9EURY</name>